<dbReference type="EMBL" id="JAROCD010000004">
    <property type="protein sequence ID" value="MDN4601531.1"/>
    <property type="molecule type" value="Genomic_DNA"/>
</dbReference>
<dbReference type="RefSeq" id="WP_301246287.1">
    <property type="nucleotide sequence ID" value="NZ_JAROCD010000004.1"/>
</dbReference>
<dbReference type="Gene3D" id="3.40.1000.10">
    <property type="entry name" value="Mog1/PsbP, alpha/beta/alpha sandwich"/>
    <property type="match status" value="1"/>
</dbReference>
<evidence type="ECO:0000313" key="2">
    <source>
        <dbReference type="Proteomes" id="UP001174205"/>
    </source>
</evidence>
<name>A0ABT8JA94_9BACL</name>
<reference evidence="1" key="1">
    <citation type="submission" date="2023-03" db="EMBL/GenBank/DDBJ databases">
        <title>MT1 and MT2 Draft Genomes of Novel Species.</title>
        <authorList>
            <person name="Venkateswaran K."/>
        </authorList>
    </citation>
    <scope>NUCLEOTIDE SEQUENCE</scope>
    <source>
        <strain evidence="1">F6_3S_P_1C</strain>
    </source>
</reference>
<protein>
    <submittedName>
        <fullName evidence="1">Uncharacterized protein</fullName>
    </submittedName>
</protein>
<organism evidence="1 2">
    <name type="scientific">Paenibacillus vandeheii</name>
    <dbReference type="NCBI Taxonomy" id="3035917"/>
    <lineage>
        <taxon>Bacteria</taxon>
        <taxon>Bacillati</taxon>
        <taxon>Bacillota</taxon>
        <taxon>Bacilli</taxon>
        <taxon>Bacillales</taxon>
        <taxon>Paenibacillaceae</taxon>
        <taxon>Paenibacillus</taxon>
    </lineage>
</organism>
<proteinExistence type="predicted"/>
<sequence>MKVNYEGNSNPASRDDFSETFTLTDYYNVINESMSQTLINTTQTEPEKIQINGQPAVQFELNGEIDKIKISYLVRLVETDGNFTQ</sequence>
<gene>
    <name evidence="1" type="ORF">P5G61_09875</name>
</gene>
<dbReference type="Proteomes" id="UP001174205">
    <property type="component" value="Unassembled WGS sequence"/>
</dbReference>
<accession>A0ABT8JA94</accession>
<keyword evidence="2" id="KW-1185">Reference proteome</keyword>
<evidence type="ECO:0000313" key="1">
    <source>
        <dbReference type="EMBL" id="MDN4601531.1"/>
    </source>
</evidence>
<comment type="caution">
    <text evidence="1">The sequence shown here is derived from an EMBL/GenBank/DDBJ whole genome shotgun (WGS) entry which is preliminary data.</text>
</comment>